<accession>A0ABX3AEY3</accession>
<evidence type="ECO:0000313" key="2">
    <source>
        <dbReference type="Proteomes" id="UP000094869"/>
    </source>
</evidence>
<comment type="caution">
    <text evidence="1">The sequence shown here is derived from an EMBL/GenBank/DDBJ whole genome shotgun (WGS) entry which is preliminary data.</text>
</comment>
<protein>
    <recommendedName>
        <fullName evidence="3">Proteinase inhibitor I42 chagasin domain-containing protein</fullName>
    </recommendedName>
</protein>
<proteinExistence type="predicted"/>
<dbReference type="EMBL" id="MEHD01000054">
    <property type="protein sequence ID" value="ODR45097.1"/>
    <property type="molecule type" value="Genomic_DNA"/>
</dbReference>
<keyword evidence="2" id="KW-1185">Reference proteome</keyword>
<sequence>MRNPAPLTILTHPKALAVTENDQAVYIVKVTGTAPFSYQWQLRADEGASWTNLEETAARAGAIHSVRAVGLPAAKATTTISKYVLEFFRINEKKKIFQIVLGIPSFVCTQKTEF</sequence>
<organism evidence="1 2">
    <name type="scientific">Eisenbergiella tayi</name>
    <dbReference type="NCBI Taxonomy" id="1432052"/>
    <lineage>
        <taxon>Bacteria</taxon>
        <taxon>Bacillati</taxon>
        <taxon>Bacillota</taxon>
        <taxon>Clostridia</taxon>
        <taxon>Lachnospirales</taxon>
        <taxon>Lachnospiraceae</taxon>
        <taxon>Eisenbergiella</taxon>
    </lineage>
</organism>
<reference evidence="1 2" key="1">
    <citation type="submission" date="2016-08" db="EMBL/GenBank/DDBJ databases">
        <title>Characterization of Isolates of Eisenbergiella tayi Derived from Blood Cultures, Using Whole Genome Sequencing.</title>
        <authorList>
            <person name="Bernier A.-M."/>
            <person name="Burdz T."/>
            <person name="Wiebe D."/>
            <person name="Bernard K."/>
        </authorList>
    </citation>
    <scope>NUCLEOTIDE SEQUENCE [LARGE SCALE GENOMIC DNA]</scope>
    <source>
        <strain evidence="1 2">NML120146</strain>
    </source>
</reference>
<dbReference type="Proteomes" id="UP000094869">
    <property type="component" value="Unassembled WGS sequence"/>
</dbReference>
<name>A0ABX3AEY3_9FIRM</name>
<evidence type="ECO:0008006" key="3">
    <source>
        <dbReference type="Google" id="ProtNLM"/>
    </source>
</evidence>
<evidence type="ECO:0000313" key="1">
    <source>
        <dbReference type="EMBL" id="ODR45097.1"/>
    </source>
</evidence>
<gene>
    <name evidence="1" type="ORF">BEI63_30635</name>
</gene>